<dbReference type="Proteomes" id="UP000292695">
    <property type="component" value="Unassembled WGS sequence"/>
</dbReference>
<organism evidence="2 3">
    <name type="scientific">Kribbella sindirgiensis</name>
    <dbReference type="NCBI Taxonomy" id="1124744"/>
    <lineage>
        <taxon>Bacteria</taxon>
        <taxon>Bacillati</taxon>
        <taxon>Actinomycetota</taxon>
        <taxon>Actinomycetes</taxon>
        <taxon>Propionibacteriales</taxon>
        <taxon>Kribbellaceae</taxon>
        <taxon>Kribbella</taxon>
    </lineage>
</organism>
<evidence type="ECO:0000313" key="3">
    <source>
        <dbReference type="Proteomes" id="UP000292695"/>
    </source>
</evidence>
<gene>
    <name evidence="2" type="ORF">E0H50_14710</name>
</gene>
<accession>A0A4R0IRS5</accession>
<dbReference type="EMBL" id="SJKA01000004">
    <property type="protein sequence ID" value="TCC35114.1"/>
    <property type="molecule type" value="Genomic_DNA"/>
</dbReference>
<reference evidence="2 3" key="1">
    <citation type="submission" date="2019-02" db="EMBL/GenBank/DDBJ databases">
        <title>Kribbella capetownensis sp. nov. and Kribbella speibonae sp. nov., isolated from soil.</title>
        <authorList>
            <person name="Curtis S.M."/>
            <person name="Norton I."/>
            <person name="Everest G.J."/>
            <person name="Meyers P.R."/>
        </authorList>
    </citation>
    <scope>NUCLEOTIDE SEQUENCE [LARGE SCALE GENOMIC DNA]</scope>
    <source>
        <strain evidence="2 3">DSM 27082</strain>
    </source>
</reference>
<keyword evidence="1" id="KW-1133">Transmembrane helix</keyword>
<dbReference type="OrthoDB" id="3293457at2"/>
<name>A0A4R0IRS5_9ACTN</name>
<sequence>MTSIDELIKTLDPATSDADAHSPRAQKDLRRILMSETAPVRARRRWAPRVAVTTGLVAAAAVGVLVLPSALGGDRAFATWTATPTGMSTSQGADAADSCRDHQRSAGREYRDQLAKATTAIAERRGTWTLVVLADQNGFSALCITDDSRHLFRSFIGSVGTTPAADRPGPRALTATSLGTGSISDHDVSVAAGLAGADVTAVTYTSPTRGKVNATVNGGQFALWLPGGELMNANRTGTPVQVTHRDGTTSTVTLRL</sequence>
<keyword evidence="3" id="KW-1185">Reference proteome</keyword>
<keyword evidence="1" id="KW-0472">Membrane</keyword>
<evidence type="ECO:0000256" key="1">
    <source>
        <dbReference type="SAM" id="Phobius"/>
    </source>
</evidence>
<protein>
    <submittedName>
        <fullName evidence="2">Uncharacterized protein</fullName>
    </submittedName>
</protein>
<dbReference type="RefSeq" id="WP_131288352.1">
    <property type="nucleotide sequence ID" value="NZ_SJKA01000004.1"/>
</dbReference>
<dbReference type="AlphaFoldDB" id="A0A4R0IRS5"/>
<proteinExistence type="predicted"/>
<comment type="caution">
    <text evidence="2">The sequence shown here is derived from an EMBL/GenBank/DDBJ whole genome shotgun (WGS) entry which is preliminary data.</text>
</comment>
<keyword evidence="1" id="KW-0812">Transmembrane</keyword>
<evidence type="ECO:0000313" key="2">
    <source>
        <dbReference type="EMBL" id="TCC35114.1"/>
    </source>
</evidence>
<feature type="transmembrane region" description="Helical" evidence="1">
    <location>
        <begin position="50"/>
        <end position="71"/>
    </location>
</feature>